<evidence type="ECO:0000313" key="2">
    <source>
        <dbReference type="EMBL" id="GFG98251.1"/>
    </source>
</evidence>
<dbReference type="AlphaFoldDB" id="A0A7I9ZB76"/>
<dbReference type="EMBL" id="BLLA01000001">
    <property type="protein sequence ID" value="GFG98251.1"/>
    <property type="molecule type" value="Genomic_DNA"/>
</dbReference>
<organism evidence="2 3">
    <name type="scientific">Mycobacterium timonense</name>
    <dbReference type="NCBI Taxonomy" id="701043"/>
    <lineage>
        <taxon>Bacteria</taxon>
        <taxon>Bacillati</taxon>
        <taxon>Actinomycetota</taxon>
        <taxon>Actinomycetes</taxon>
        <taxon>Mycobacteriales</taxon>
        <taxon>Mycobacteriaceae</taxon>
        <taxon>Mycobacterium</taxon>
        <taxon>Mycobacterium avium complex (MAC)</taxon>
    </lineage>
</organism>
<keyword evidence="1" id="KW-1133">Transmembrane helix</keyword>
<protein>
    <submittedName>
        <fullName evidence="2">UsfY protein</fullName>
    </submittedName>
</protein>
<dbReference type="RefSeq" id="WP_244324349.1">
    <property type="nucleotide sequence ID" value="NZ_BLLA01000001.1"/>
</dbReference>
<accession>A0A7I9ZB76</accession>
<dbReference type="Proteomes" id="UP000465301">
    <property type="component" value="Unassembled WGS sequence"/>
</dbReference>
<proteinExistence type="predicted"/>
<name>A0A7I9ZB76_9MYCO</name>
<feature type="transmembrane region" description="Helical" evidence="1">
    <location>
        <begin position="56"/>
        <end position="77"/>
    </location>
</feature>
<keyword evidence="1" id="KW-0472">Membrane</keyword>
<comment type="caution">
    <text evidence="2">The sequence shown here is derived from an EMBL/GenBank/DDBJ whole genome shotgun (WGS) entry which is preliminary data.</text>
</comment>
<gene>
    <name evidence="2" type="ORF">MTIM_41300</name>
</gene>
<reference evidence="2 3" key="1">
    <citation type="journal article" date="2019" name="Emerg. Microbes Infect.">
        <title>Comprehensive subspecies identification of 175 nontuberculous mycobacteria species based on 7547 genomic profiles.</title>
        <authorList>
            <person name="Matsumoto Y."/>
            <person name="Kinjo T."/>
            <person name="Motooka D."/>
            <person name="Nabeya D."/>
            <person name="Jung N."/>
            <person name="Uechi K."/>
            <person name="Horii T."/>
            <person name="Iida T."/>
            <person name="Fujita J."/>
            <person name="Nakamura S."/>
        </authorList>
    </citation>
    <scope>NUCLEOTIDE SEQUENCE [LARGE SCALE GENOMIC DNA]</scope>
    <source>
        <strain evidence="2 3">JCM 30726</strain>
    </source>
</reference>
<evidence type="ECO:0000313" key="3">
    <source>
        <dbReference type="Proteomes" id="UP000465301"/>
    </source>
</evidence>
<sequence length="101" mass="11142">MGDTHHDPTDRHRTAQPRAGLTMKDNFFWPGFILLGVALSGIIATVAVAAYHHYEWLTTLAVIALLATAAAILWFVVELRRVTLLEEQPWLLGASDHQAGP</sequence>
<dbReference type="NCBIfam" id="NF041247">
    <property type="entry name" value="UsfY"/>
    <property type="match status" value="1"/>
</dbReference>
<dbReference type="InterPro" id="IPR049606">
    <property type="entry name" value="UsfY-like"/>
</dbReference>
<feature type="transmembrane region" description="Helical" evidence="1">
    <location>
        <begin position="27"/>
        <end position="50"/>
    </location>
</feature>
<evidence type="ECO:0000256" key="1">
    <source>
        <dbReference type="SAM" id="Phobius"/>
    </source>
</evidence>
<keyword evidence="1" id="KW-0812">Transmembrane</keyword>
<keyword evidence="3" id="KW-1185">Reference proteome</keyword>